<dbReference type="OrthoDB" id="160294at2759"/>
<dbReference type="InterPro" id="IPR050733">
    <property type="entry name" value="Vitellogenin/Apolipophorin"/>
</dbReference>
<dbReference type="GO" id="GO:0005319">
    <property type="term" value="F:lipid transporter activity"/>
    <property type="evidence" value="ECO:0007669"/>
    <property type="project" value="TreeGrafter"/>
</dbReference>
<feature type="domain" description="VWFD" evidence="1">
    <location>
        <begin position="111"/>
        <end position="304"/>
    </location>
</feature>
<protein>
    <recommendedName>
        <fullName evidence="1">VWFD domain-containing protein</fullName>
    </recommendedName>
</protein>
<dbReference type="PROSITE" id="PS51233">
    <property type="entry name" value="VWFD"/>
    <property type="match status" value="1"/>
</dbReference>
<name>A0A8J2KIR9_9HEXA</name>
<dbReference type="AlphaFoldDB" id="A0A8J2KIR9"/>
<feature type="non-terminal residue" evidence="2">
    <location>
        <position position="1"/>
    </location>
</feature>
<dbReference type="PANTHER" id="PTHR23345:SF15">
    <property type="entry name" value="VITELLOGENIN 1-RELATED"/>
    <property type="match status" value="1"/>
</dbReference>
<dbReference type="Pfam" id="PF00094">
    <property type="entry name" value="VWD"/>
    <property type="match status" value="1"/>
</dbReference>
<dbReference type="InterPro" id="IPR001846">
    <property type="entry name" value="VWF_type-D"/>
</dbReference>
<evidence type="ECO:0000259" key="1">
    <source>
        <dbReference type="PROSITE" id="PS51233"/>
    </source>
</evidence>
<reference evidence="2" key="1">
    <citation type="submission" date="2021-06" db="EMBL/GenBank/DDBJ databases">
        <authorList>
            <person name="Hodson N. C."/>
            <person name="Mongue J. A."/>
            <person name="Jaron S. K."/>
        </authorList>
    </citation>
    <scope>NUCLEOTIDE SEQUENCE</scope>
</reference>
<dbReference type="EMBL" id="CAJVCH010404186">
    <property type="protein sequence ID" value="CAG7817808.1"/>
    <property type="molecule type" value="Genomic_DNA"/>
</dbReference>
<accession>A0A8J2KIR9</accession>
<evidence type="ECO:0000313" key="2">
    <source>
        <dbReference type="EMBL" id="CAG7817808.1"/>
    </source>
</evidence>
<evidence type="ECO:0000313" key="3">
    <source>
        <dbReference type="Proteomes" id="UP000708208"/>
    </source>
</evidence>
<sequence length="304" mass="34068">MQLNIEHSKMPAGVKNVTAQLETLIKAMGYMYLSENQLPESSPAQERQIKLWARMTPCKRFISFHVHQQQSILKFENMKTNQVVKALLPLTATNTVVGNVQRRLLRSQFHPTCQLEGKYVNTFDNVTYSFNRKAVQQCQTLLVRDCSGRYPMAVYAKNIQQNEEQIVTILLGQQTKIQLIPRNADIPSVKGAGKGGKTSGVSSNSPIIVRVNNQQIQLPHIIRDQQSSKKQPIAEIMQIPNGGIQVLGRRIQVASDGQRILLKIHELLRNRTCGICGDFDNEKVADMRSPRDVPLSSGSLLVAS</sequence>
<dbReference type="SMART" id="SM00216">
    <property type="entry name" value="VWD"/>
    <property type="match status" value="1"/>
</dbReference>
<dbReference type="Proteomes" id="UP000708208">
    <property type="component" value="Unassembled WGS sequence"/>
</dbReference>
<comment type="caution">
    <text evidence="2">The sequence shown here is derived from an EMBL/GenBank/DDBJ whole genome shotgun (WGS) entry which is preliminary data.</text>
</comment>
<proteinExistence type="predicted"/>
<keyword evidence="3" id="KW-1185">Reference proteome</keyword>
<gene>
    <name evidence="2" type="ORF">AFUS01_LOCUS28352</name>
</gene>
<organism evidence="2 3">
    <name type="scientific">Allacma fusca</name>
    <dbReference type="NCBI Taxonomy" id="39272"/>
    <lineage>
        <taxon>Eukaryota</taxon>
        <taxon>Metazoa</taxon>
        <taxon>Ecdysozoa</taxon>
        <taxon>Arthropoda</taxon>
        <taxon>Hexapoda</taxon>
        <taxon>Collembola</taxon>
        <taxon>Symphypleona</taxon>
        <taxon>Sminthuridae</taxon>
        <taxon>Allacma</taxon>
    </lineage>
</organism>
<dbReference type="PANTHER" id="PTHR23345">
    <property type="entry name" value="VITELLOGENIN-RELATED"/>
    <property type="match status" value="1"/>
</dbReference>